<dbReference type="InterPro" id="IPR011777">
    <property type="entry name" value="Geranylgeranyl_Rdtase_fam"/>
</dbReference>
<dbReference type="PRINTS" id="PR00368">
    <property type="entry name" value="FADPNR"/>
</dbReference>
<dbReference type="RefSeq" id="WP_130483697.1">
    <property type="nucleotide sequence ID" value="NZ_SGWV01000013.1"/>
</dbReference>
<dbReference type="NCBIfam" id="TIGR02032">
    <property type="entry name" value="GG-red-SF"/>
    <property type="match status" value="1"/>
</dbReference>
<evidence type="ECO:0000259" key="1">
    <source>
        <dbReference type="Pfam" id="PF01494"/>
    </source>
</evidence>
<dbReference type="PANTHER" id="PTHR42685:SF22">
    <property type="entry name" value="CONDITIONED MEDIUM FACTOR RECEPTOR 1"/>
    <property type="match status" value="1"/>
</dbReference>
<dbReference type="InterPro" id="IPR050407">
    <property type="entry name" value="Geranylgeranyl_reductase"/>
</dbReference>
<dbReference type="Proteomes" id="UP000293433">
    <property type="component" value="Unassembled WGS sequence"/>
</dbReference>
<dbReference type="GO" id="GO:0016628">
    <property type="term" value="F:oxidoreductase activity, acting on the CH-CH group of donors, NAD or NADP as acceptor"/>
    <property type="evidence" value="ECO:0007669"/>
    <property type="project" value="InterPro"/>
</dbReference>
<feature type="domain" description="FAD-binding" evidence="1">
    <location>
        <begin position="38"/>
        <end position="201"/>
    </location>
</feature>
<evidence type="ECO:0000313" key="2">
    <source>
        <dbReference type="EMBL" id="RZS46849.1"/>
    </source>
</evidence>
<gene>
    <name evidence="2" type="ORF">EV685_3881</name>
</gene>
<proteinExistence type="predicted"/>
<dbReference type="OrthoDB" id="9795712at2"/>
<dbReference type="Pfam" id="PF01494">
    <property type="entry name" value="FAD_binding_3"/>
    <property type="match status" value="1"/>
</dbReference>
<evidence type="ECO:0000313" key="3">
    <source>
        <dbReference type="Proteomes" id="UP000293433"/>
    </source>
</evidence>
<dbReference type="GO" id="GO:0071949">
    <property type="term" value="F:FAD binding"/>
    <property type="evidence" value="ECO:0007669"/>
    <property type="project" value="InterPro"/>
</dbReference>
<comment type="caution">
    <text evidence="2">The sequence shown here is derived from an EMBL/GenBank/DDBJ whole genome shotgun (WGS) entry which is preliminary data.</text>
</comment>
<name>A0A4Q7L8T5_9BURK</name>
<accession>A0A4Q7L8T5</accession>
<dbReference type="PRINTS" id="PR00411">
    <property type="entry name" value="PNDRDTASEI"/>
</dbReference>
<dbReference type="SUPFAM" id="SSF51905">
    <property type="entry name" value="FAD/NAD(P)-binding domain"/>
    <property type="match status" value="1"/>
</dbReference>
<dbReference type="EMBL" id="SGWV01000013">
    <property type="protein sequence ID" value="RZS46849.1"/>
    <property type="molecule type" value="Genomic_DNA"/>
</dbReference>
<dbReference type="PANTHER" id="PTHR42685">
    <property type="entry name" value="GERANYLGERANYL DIPHOSPHATE REDUCTASE"/>
    <property type="match status" value="1"/>
</dbReference>
<sequence length="432" mass="46344">MNTSHQTPNPSLPPDVAARLGRDATLRVDGSGDWPAAVDVLVVGAGPAGSACAIELARAGRSVLLIDQHDFPRDKICGEGLIPDAHTALRHLGVLDAVLARAQPVAHVRCVAPRGGQVDVPGRLAVLPRQVLDTLLVQQAQRVGVHVRTPWKFDGLIESNGRVHGARLRAAGDTAHVREVATRWVVMATGAAVPALIKADLCERRTPTGIALRVHVHAPELAERLTTMDVVWHRALRPGYGWIFPCGDGLFNIGVGAFFQRGESGDGANLHALFDAFTRVHPPARELMQQARWRGETKGAPLRCTLRGARLGRPGVLATGEAIGSTYDFSGEGIGKAMETGMLAAACIGEPSGDDAAVLARYQAAIAALQPRFDLYEKANQVNHHPWLADLVIWRARRSASVLRRMSGVLEETSNPGNLLSLKGLMRLFSSR</sequence>
<dbReference type="InterPro" id="IPR036188">
    <property type="entry name" value="FAD/NAD-bd_sf"/>
</dbReference>
<organism evidence="2 3">
    <name type="scientific">Sphaerotilus mobilis</name>
    <dbReference type="NCBI Taxonomy" id="47994"/>
    <lineage>
        <taxon>Bacteria</taxon>
        <taxon>Pseudomonadati</taxon>
        <taxon>Pseudomonadota</taxon>
        <taxon>Betaproteobacteria</taxon>
        <taxon>Burkholderiales</taxon>
        <taxon>Sphaerotilaceae</taxon>
        <taxon>Sphaerotilus</taxon>
    </lineage>
</organism>
<dbReference type="Gene3D" id="3.50.50.60">
    <property type="entry name" value="FAD/NAD(P)-binding domain"/>
    <property type="match status" value="1"/>
</dbReference>
<reference evidence="2 3" key="1">
    <citation type="submission" date="2019-02" db="EMBL/GenBank/DDBJ databases">
        <title>Genomic Encyclopedia of Type Strains, Phase IV (KMG-IV): sequencing the most valuable type-strain genomes for metagenomic binning, comparative biology and taxonomic classification.</title>
        <authorList>
            <person name="Goeker M."/>
        </authorList>
    </citation>
    <scope>NUCLEOTIDE SEQUENCE [LARGE SCALE GENOMIC DNA]</scope>
    <source>
        <strain evidence="2 3">DSM 10617</strain>
    </source>
</reference>
<dbReference type="AlphaFoldDB" id="A0A4Q7L8T5"/>
<dbReference type="InterPro" id="IPR002938">
    <property type="entry name" value="FAD-bd"/>
</dbReference>
<protein>
    <submittedName>
        <fullName evidence="2">Geranylgeranyl reductase family protein</fullName>
    </submittedName>
</protein>
<keyword evidence="3" id="KW-1185">Reference proteome</keyword>